<dbReference type="KEGG" id="nzo:SAMEA4504057_1431"/>
<evidence type="ECO:0000313" key="7">
    <source>
        <dbReference type="Proteomes" id="UP000254055"/>
    </source>
</evidence>
<protein>
    <submittedName>
        <fullName evidence="4">Membrane protein</fullName>
    </submittedName>
</protein>
<feature type="transmembrane region" description="Helical" evidence="1">
    <location>
        <begin position="5"/>
        <end position="24"/>
    </location>
</feature>
<organism evidence="4 7">
    <name type="scientific">Neisseria zoodegmatis</name>
    <dbReference type="NCBI Taxonomy" id="326523"/>
    <lineage>
        <taxon>Bacteria</taxon>
        <taxon>Pseudomonadati</taxon>
        <taxon>Pseudomonadota</taxon>
        <taxon>Betaproteobacteria</taxon>
        <taxon>Neisseriales</taxon>
        <taxon>Neisseriaceae</taxon>
        <taxon>Neisseria</taxon>
    </lineage>
</organism>
<reference evidence="4 7" key="3">
    <citation type="submission" date="2018-06" db="EMBL/GenBank/DDBJ databases">
        <authorList>
            <consortium name="Pathogen Informatics"/>
            <person name="Doyle S."/>
        </authorList>
    </citation>
    <scope>NUCLEOTIDE SEQUENCE [LARGE SCALE GENOMIC DNA]</scope>
    <source>
        <strain evidence="4 7">NCTC12229</strain>
    </source>
</reference>
<evidence type="ECO:0000313" key="4">
    <source>
        <dbReference type="EMBL" id="SUA36035.1"/>
    </source>
</evidence>
<evidence type="ECO:0000313" key="2">
    <source>
        <dbReference type="EMBL" id="OSI11527.1"/>
    </source>
</evidence>
<dbReference type="Proteomes" id="UP000215033">
    <property type="component" value="Chromosome 1"/>
</dbReference>
<reference evidence="2 5" key="1">
    <citation type="submission" date="2017-01" db="EMBL/GenBank/DDBJ databases">
        <authorList>
            <person name="Wolfgang W.J."/>
            <person name="Cole J."/>
            <person name="Wroblewski D."/>
            <person name="Mcginnis J."/>
            <person name="Musser K.A."/>
        </authorList>
    </citation>
    <scope>NUCLEOTIDE SEQUENCE [LARGE SCALE GENOMIC DNA]</scope>
    <source>
        <strain evidence="2 5">DSM 21643</strain>
    </source>
</reference>
<feature type="transmembrane region" description="Helical" evidence="1">
    <location>
        <begin position="44"/>
        <end position="63"/>
    </location>
</feature>
<evidence type="ECO:0000313" key="6">
    <source>
        <dbReference type="Proteomes" id="UP000215033"/>
    </source>
</evidence>
<dbReference type="AlphaFoldDB" id="A0A1X3CW80"/>
<dbReference type="RefSeq" id="WP_085362578.1">
    <property type="nucleotide sequence ID" value="NZ_JAUNKT010000005.1"/>
</dbReference>
<evidence type="ECO:0000256" key="1">
    <source>
        <dbReference type="SAM" id="Phobius"/>
    </source>
</evidence>
<accession>A0A1X3CW80</accession>
<dbReference type="EMBL" id="LT906434">
    <property type="protein sequence ID" value="SNU79923.1"/>
    <property type="molecule type" value="Genomic_DNA"/>
</dbReference>
<gene>
    <name evidence="2" type="ORF">BWD10_00720</name>
    <name evidence="4" type="ORF">NCTC12229_00445</name>
    <name evidence="3" type="ORF">SAMEA4504057_01431</name>
</gene>
<dbReference type="STRING" id="326523.BWD10_00720"/>
<dbReference type="Proteomes" id="UP000193466">
    <property type="component" value="Unassembled WGS sequence"/>
</dbReference>
<reference evidence="3 6" key="2">
    <citation type="submission" date="2017-06" db="EMBL/GenBank/DDBJ databases">
        <authorList>
            <consortium name="Pathogen Informatics"/>
        </authorList>
    </citation>
    <scope>NUCLEOTIDE SEQUENCE [LARGE SCALE GENOMIC DNA]</scope>
    <source>
        <strain evidence="3 6">NCTC12230</strain>
    </source>
</reference>
<sequence length="95" mass="10935">MNKELIGLFFLPAGVICMSMAALWQMYVMMTESYTLNRFKDKQLVWVVSALFFSFSLAVYWFCPNARKKGIIFAVLGGGGALMYFLARIWLPFKQ</sequence>
<keyword evidence="5" id="KW-1185">Reference proteome</keyword>
<dbReference type="OrthoDB" id="8604072at2"/>
<evidence type="ECO:0000313" key="3">
    <source>
        <dbReference type="EMBL" id="SNU79923.1"/>
    </source>
</evidence>
<dbReference type="EMBL" id="MTBM01000001">
    <property type="protein sequence ID" value="OSI11527.1"/>
    <property type="molecule type" value="Genomic_DNA"/>
</dbReference>
<feature type="transmembrane region" description="Helical" evidence="1">
    <location>
        <begin position="70"/>
        <end position="91"/>
    </location>
</feature>
<dbReference type="Proteomes" id="UP000254055">
    <property type="component" value="Unassembled WGS sequence"/>
</dbReference>
<dbReference type="EMBL" id="UGRS01000001">
    <property type="protein sequence ID" value="SUA36035.1"/>
    <property type="molecule type" value="Genomic_DNA"/>
</dbReference>
<keyword evidence="1" id="KW-0812">Transmembrane</keyword>
<proteinExistence type="predicted"/>
<name>A0A1X3CW80_9NEIS</name>
<keyword evidence="1" id="KW-0472">Membrane</keyword>
<keyword evidence="1" id="KW-1133">Transmembrane helix</keyword>
<evidence type="ECO:0000313" key="5">
    <source>
        <dbReference type="Proteomes" id="UP000193466"/>
    </source>
</evidence>